<evidence type="ECO:0000313" key="1">
    <source>
        <dbReference type="EMBL" id="GBH32856.1"/>
    </source>
</evidence>
<dbReference type="Proteomes" id="UP000290975">
    <property type="component" value="Unassembled WGS sequence"/>
</dbReference>
<sequence length="125" mass="13229">MTCPGGREGETMRAQRQSVAKHVAERLFAAEEAIDIAAARIAELNAALPLARLDARISAMIGQDAIQSSASAMLLVAETREKIVITHANLKHASDAMGLPETSYGDLLKVATAGSRPEGQHLRAV</sequence>
<comment type="caution">
    <text evidence="1">The sequence shown here is derived from an EMBL/GenBank/DDBJ whole genome shotgun (WGS) entry which is preliminary data.</text>
</comment>
<dbReference type="EMBL" id="BBQY01000047">
    <property type="protein sequence ID" value="GBH32856.1"/>
    <property type="molecule type" value="Genomic_DNA"/>
</dbReference>
<organism evidence="1 2">
    <name type="scientific">Sphingobium xenophagum</name>
    <dbReference type="NCBI Taxonomy" id="121428"/>
    <lineage>
        <taxon>Bacteria</taxon>
        <taxon>Pseudomonadati</taxon>
        <taxon>Pseudomonadota</taxon>
        <taxon>Alphaproteobacteria</taxon>
        <taxon>Sphingomonadales</taxon>
        <taxon>Sphingomonadaceae</taxon>
        <taxon>Sphingobium</taxon>
    </lineage>
</organism>
<gene>
    <name evidence="1" type="ORF">MBESOW_P4089</name>
</gene>
<proteinExistence type="predicted"/>
<accession>A0A401J860</accession>
<dbReference type="RefSeq" id="WP_262503704.1">
    <property type="nucleotide sequence ID" value="NZ_BBQY01000047.1"/>
</dbReference>
<dbReference type="AlphaFoldDB" id="A0A401J860"/>
<reference evidence="1 2" key="1">
    <citation type="submission" date="2014-12" db="EMBL/GenBank/DDBJ databases">
        <title>Whole genome sequencing of Sphingobium xenophagum OW59.</title>
        <authorList>
            <person name="Ohta Y."/>
            <person name="Nishi S."/>
            <person name="Hatada Y."/>
        </authorList>
    </citation>
    <scope>NUCLEOTIDE SEQUENCE [LARGE SCALE GENOMIC DNA]</scope>
    <source>
        <strain evidence="1 2">OW59</strain>
    </source>
</reference>
<keyword evidence="2" id="KW-1185">Reference proteome</keyword>
<name>A0A401J860_SPHXE</name>
<evidence type="ECO:0000313" key="2">
    <source>
        <dbReference type="Proteomes" id="UP000290975"/>
    </source>
</evidence>
<protein>
    <submittedName>
        <fullName evidence="1">Uncharacterized protein</fullName>
    </submittedName>
</protein>